<feature type="transmembrane region" description="Helical" evidence="5">
    <location>
        <begin position="25"/>
        <end position="42"/>
    </location>
</feature>
<organism evidence="7 8">
    <name type="scientific">Bradyrhizobium erythrophlei</name>
    <dbReference type="NCBI Taxonomy" id="1437360"/>
    <lineage>
        <taxon>Bacteria</taxon>
        <taxon>Pseudomonadati</taxon>
        <taxon>Pseudomonadota</taxon>
        <taxon>Alphaproteobacteria</taxon>
        <taxon>Hyphomicrobiales</taxon>
        <taxon>Nitrobacteraceae</taxon>
        <taxon>Bradyrhizobium</taxon>
    </lineage>
</organism>
<evidence type="ECO:0000256" key="3">
    <source>
        <dbReference type="ARBA" id="ARBA00022989"/>
    </source>
</evidence>
<feature type="domain" description="O-antigen ligase-related" evidence="6">
    <location>
        <begin position="223"/>
        <end position="365"/>
    </location>
</feature>
<comment type="subcellular location">
    <subcellularLocation>
        <location evidence="1">Membrane</location>
        <topology evidence="1">Multi-pass membrane protein</topology>
    </subcellularLocation>
</comment>
<dbReference type="OrthoDB" id="4391260at2"/>
<dbReference type="EMBL" id="LT670817">
    <property type="protein sequence ID" value="SHH93218.1"/>
    <property type="molecule type" value="Genomic_DNA"/>
</dbReference>
<evidence type="ECO:0000256" key="4">
    <source>
        <dbReference type="ARBA" id="ARBA00023136"/>
    </source>
</evidence>
<dbReference type="PANTHER" id="PTHR37422:SF21">
    <property type="entry name" value="EXOQ-LIKE PROTEIN"/>
    <property type="match status" value="1"/>
</dbReference>
<keyword evidence="7" id="KW-0436">Ligase</keyword>
<dbReference type="PANTHER" id="PTHR37422">
    <property type="entry name" value="TEICHURONIC ACID BIOSYNTHESIS PROTEIN TUAE"/>
    <property type="match status" value="1"/>
</dbReference>
<evidence type="ECO:0000259" key="6">
    <source>
        <dbReference type="Pfam" id="PF04932"/>
    </source>
</evidence>
<dbReference type="AlphaFoldDB" id="A0A1M5X105"/>
<dbReference type="RefSeq" id="WP_079605220.1">
    <property type="nucleotide sequence ID" value="NZ_LT670817.1"/>
</dbReference>
<dbReference type="GO" id="GO:0016020">
    <property type="term" value="C:membrane"/>
    <property type="evidence" value="ECO:0007669"/>
    <property type="project" value="UniProtKB-SubCell"/>
</dbReference>
<feature type="transmembrane region" description="Helical" evidence="5">
    <location>
        <begin position="214"/>
        <end position="230"/>
    </location>
</feature>
<dbReference type="InterPro" id="IPR051533">
    <property type="entry name" value="WaaL-like"/>
</dbReference>
<reference evidence="7 8" key="1">
    <citation type="submission" date="2016-11" db="EMBL/GenBank/DDBJ databases">
        <authorList>
            <person name="Jaros S."/>
            <person name="Januszkiewicz K."/>
            <person name="Wedrychowicz H."/>
        </authorList>
    </citation>
    <scope>NUCLEOTIDE SEQUENCE [LARGE SCALE GENOMIC DNA]</scope>
    <source>
        <strain evidence="7 8">GAS138</strain>
    </source>
</reference>
<sequence>MSQLATTSEVRAVVGELRRQQVMDVVRGATFIGALLLAWVSLRPFVDLGNPELNDPTTGNETRTYLVFGCVAVLTIGLSMRDNMRGLVTLLTPAYVLFTGWIVASIVLSLDPGTSIKRFALTACVIAVASTLPLLPKTQSELVRWFSIAALVLLATCYLGILLAPNLSIHLATDVQEPQLAGDWRGSFGHKNEAAAVMAMLLFLGIYIVRSGAWVSGIAIIGLSSLFLLFSAGKSSLALCFAVLALTLLTTVVRSFWVRAVMLLTPLILLNLLGVGTVLSDSLAEVAKMLPLDSSFTGRTDIWTFAVQALQERLPTGYGFSAFWGSSAIQNLPEGKEWAAYASHSHNGYLDTALAMGLPGLALLIAALVIGPLRNFHAADRGGNNGPLTMALLQIWLFGLYLSSMESFFLDRADPLWFTFLVAMFGLHYMARFRIRE</sequence>
<name>A0A1M5X105_9BRAD</name>
<protein>
    <submittedName>
        <fullName evidence="7">O-antigen ligase</fullName>
    </submittedName>
</protein>
<dbReference type="Proteomes" id="UP000189796">
    <property type="component" value="Chromosome I"/>
</dbReference>
<gene>
    <name evidence="7" type="ORF">SAMN05443248_6921</name>
</gene>
<dbReference type="GO" id="GO:0016874">
    <property type="term" value="F:ligase activity"/>
    <property type="evidence" value="ECO:0007669"/>
    <property type="project" value="UniProtKB-KW"/>
</dbReference>
<accession>A0A1M5X105</accession>
<feature type="transmembrane region" description="Helical" evidence="5">
    <location>
        <begin position="353"/>
        <end position="373"/>
    </location>
</feature>
<feature type="transmembrane region" description="Helical" evidence="5">
    <location>
        <begin position="116"/>
        <end position="135"/>
    </location>
</feature>
<keyword evidence="3 5" id="KW-1133">Transmembrane helix</keyword>
<feature type="transmembrane region" description="Helical" evidence="5">
    <location>
        <begin position="62"/>
        <end position="80"/>
    </location>
</feature>
<keyword evidence="2 5" id="KW-0812">Transmembrane</keyword>
<evidence type="ECO:0000313" key="8">
    <source>
        <dbReference type="Proteomes" id="UP000189796"/>
    </source>
</evidence>
<evidence type="ECO:0000256" key="2">
    <source>
        <dbReference type="ARBA" id="ARBA00022692"/>
    </source>
</evidence>
<evidence type="ECO:0000313" key="7">
    <source>
        <dbReference type="EMBL" id="SHH93218.1"/>
    </source>
</evidence>
<feature type="transmembrane region" description="Helical" evidence="5">
    <location>
        <begin position="385"/>
        <end position="403"/>
    </location>
</feature>
<feature type="transmembrane region" description="Helical" evidence="5">
    <location>
        <begin position="87"/>
        <end position="110"/>
    </location>
</feature>
<evidence type="ECO:0000256" key="1">
    <source>
        <dbReference type="ARBA" id="ARBA00004141"/>
    </source>
</evidence>
<feature type="transmembrane region" description="Helical" evidence="5">
    <location>
        <begin position="236"/>
        <end position="253"/>
    </location>
</feature>
<evidence type="ECO:0000256" key="5">
    <source>
        <dbReference type="SAM" id="Phobius"/>
    </source>
</evidence>
<proteinExistence type="predicted"/>
<dbReference type="InterPro" id="IPR007016">
    <property type="entry name" value="O-antigen_ligase-rel_domated"/>
</dbReference>
<feature type="transmembrane region" description="Helical" evidence="5">
    <location>
        <begin position="415"/>
        <end position="431"/>
    </location>
</feature>
<feature type="transmembrane region" description="Helical" evidence="5">
    <location>
        <begin position="142"/>
        <end position="164"/>
    </location>
</feature>
<keyword evidence="4 5" id="KW-0472">Membrane</keyword>
<dbReference type="Pfam" id="PF04932">
    <property type="entry name" value="Wzy_C"/>
    <property type="match status" value="1"/>
</dbReference>